<dbReference type="EMBL" id="OB734683">
    <property type="protein sequence ID" value="CAD7239638.1"/>
    <property type="molecule type" value="Genomic_DNA"/>
</dbReference>
<evidence type="ECO:0000256" key="1">
    <source>
        <dbReference type="ARBA" id="ARBA00004442"/>
    </source>
</evidence>
<dbReference type="InterPro" id="IPR036737">
    <property type="entry name" value="OmpA-like_sf"/>
</dbReference>
<dbReference type="PANTHER" id="PTHR30329:SF21">
    <property type="entry name" value="LIPOPROTEIN YIAD-RELATED"/>
    <property type="match status" value="1"/>
</dbReference>
<accession>A0A7R8ZX20</accession>
<comment type="subcellular location">
    <subcellularLocation>
        <location evidence="1">Cell outer membrane</location>
    </subcellularLocation>
</comment>
<keyword evidence="3" id="KW-0998">Cell outer membrane</keyword>
<dbReference type="InterPro" id="IPR006665">
    <property type="entry name" value="OmpA-like"/>
</dbReference>
<dbReference type="PROSITE" id="PS51123">
    <property type="entry name" value="OMPA_2"/>
    <property type="match status" value="1"/>
</dbReference>
<dbReference type="PANTHER" id="PTHR30329">
    <property type="entry name" value="STATOR ELEMENT OF FLAGELLAR MOTOR COMPLEX"/>
    <property type="match status" value="1"/>
</dbReference>
<dbReference type="InterPro" id="IPR006664">
    <property type="entry name" value="OMP_bac"/>
</dbReference>
<name>A0A7R8ZX20_9CRUS</name>
<protein>
    <submittedName>
        <fullName evidence="4">Uncharacterized protein</fullName>
    </submittedName>
</protein>
<evidence type="ECO:0000256" key="2">
    <source>
        <dbReference type="ARBA" id="ARBA00023136"/>
    </source>
</evidence>
<keyword evidence="2" id="KW-0472">Membrane</keyword>
<organism evidence="4">
    <name type="scientific">Cyprideis torosa</name>
    <dbReference type="NCBI Taxonomy" id="163714"/>
    <lineage>
        <taxon>Eukaryota</taxon>
        <taxon>Metazoa</taxon>
        <taxon>Ecdysozoa</taxon>
        <taxon>Arthropoda</taxon>
        <taxon>Crustacea</taxon>
        <taxon>Oligostraca</taxon>
        <taxon>Ostracoda</taxon>
        <taxon>Podocopa</taxon>
        <taxon>Podocopida</taxon>
        <taxon>Cytherocopina</taxon>
        <taxon>Cytheroidea</taxon>
        <taxon>Cytherideidae</taxon>
        <taxon>Cyprideis</taxon>
    </lineage>
</organism>
<dbReference type="GO" id="GO:0016020">
    <property type="term" value="C:membrane"/>
    <property type="evidence" value="ECO:0007669"/>
    <property type="project" value="InterPro"/>
</dbReference>
<evidence type="ECO:0000256" key="3">
    <source>
        <dbReference type="ARBA" id="ARBA00023237"/>
    </source>
</evidence>
<sequence length="111" mass="11887">MDKQAEDIQTTLPGAQVKRVGEGIQVILDEKSGDGVRFALNSADLTAQSKQTLDKLITVFNTYPDTNILVVGHTDSSGADDYNMALSIKRAASVITYLKGKGISGSRLKSE</sequence>
<dbReference type="AlphaFoldDB" id="A0A7R8ZX20"/>
<proteinExistence type="predicted"/>
<dbReference type="PRINTS" id="PR01021">
    <property type="entry name" value="OMPADOMAIN"/>
</dbReference>
<dbReference type="Pfam" id="PF00691">
    <property type="entry name" value="OmpA"/>
    <property type="match status" value="1"/>
</dbReference>
<dbReference type="CDD" id="cd07185">
    <property type="entry name" value="OmpA_C-like"/>
    <property type="match status" value="1"/>
</dbReference>
<dbReference type="Gene3D" id="3.30.1330.60">
    <property type="entry name" value="OmpA-like domain"/>
    <property type="match status" value="1"/>
</dbReference>
<dbReference type="OrthoDB" id="8300695at2759"/>
<reference evidence="4" key="1">
    <citation type="submission" date="2020-11" db="EMBL/GenBank/DDBJ databases">
        <authorList>
            <person name="Tran Van P."/>
        </authorList>
    </citation>
    <scope>NUCLEOTIDE SEQUENCE</scope>
</reference>
<gene>
    <name evidence="4" type="ORF">CTOB1V02_LOCUS17453</name>
</gene>
<evidence type="ECO:0000313" key="4">
    <source>
        <dbReference type="EMBL" id="CAD7239638.1"/>
    </source>
</evidence>
<feature type="non-terminal residue" evidence="4">
    <location>
        <position position="111"/>
    </location>
</feature>
<dbReference type="InterPro" id="IPR050330">
    <property type="entry name" value="Bact_OuterMem_StrucFunc"/>
</dbReference>
<dbReference type="SUPFAM" id="SSF103088">
    <property type="entry name" value="OmpA-like"/>
    <property type="match status" value="1"/>
</dbReference>